<evidence type="ECO:0000313" key="2">
    <source>
        <dbReference type="Proteomes" id="UP000677244"/>
    </source>
</evidence>
<dbReference type="RefSeq" id="WP_209138609.1">
    <property type="nucleotide sequence ID" value="NZ_JAGHKO010000001.1"/>
</dbReference>
<comment type="caution">
    <text evidence="1">The sequence shown here is derived from an EMBL/GenBank/DDBJ whole genome shotgun (WGS) entry which is preliminary data.</text>
</comment>
<dbReference type="EMBL" id="JAGHKO010000001">
    <property type="protein sequence ID" value="MBO9200569.1"/>
    <property type="molecule type" value="Genomic_DNA"/>
</dbReference>
<reference evidence="1 2" key="1">
    <citation type="submission" date="2021-03" db="EMBL/GenBank/DDBJ databases">
        <title>Assistant Professor.</title>
        <authorList>
            <person name="Huq M.A."/>
        </authorList>
    </citation>
    <scope>NUCLEOTIDE SEQUENCE [LARGE SCALE GENOMIC DNA]</scope>
    <source>
        <strain evidence="1 2">MAH-29</strain>
    </source>
</reference>
<dbReference type="Proteomes" id="UP000677244">
    <property type="component" value="Unassembled WGS sequence"/>
</dbReference>
<evidence type="ECO:0000313" key="1">
    <source>
        <dbReference type="EMBL" id="MBO9200569.1"/>
    </source>
</evidence>
<accession>A0ABS3YRP0</accession>
<name>A0ABS3YRP0_9BACT</name>
<protein>
    <submittedName>
        <fullName evidence="1">Uncharacterized protein</fullName>
    </submittedName>
</protein>
<sequence length="66" mass="7493">MLRRRDVATLVASIHGVTADHVRKVIRGDRENDQILATCRQIIENDNLLLQAVKNIVPFDQVDLQS</sequence>
<gene>
    <name evidence="1" type="ORF">J7I42_09875</name>
</gene>
<proteinExistence type="predicted"/>
<organism evidence="1 2">
    <name type="scientific">Niastella soli</name>
    <dbReference type="NCBI Taxonomy" id="2821487"/>
    <lineage>
        <taxon>Bacteria</taxon>
        <taxon>Pseudomonadati</taxon>
        <taxon>Bacteroidota</taxon>
        <taxon>Chitinophagia</taxon>
        <taxon>Chitinophagales</taxon>
        <taxon>Chitinophagaceae</taxon>
        <taxon>Niastella</taxon>
    </lineage>
</organism>
<keyword evidence="2" id="KW-1185">Reference proteome</keyword>